<feature type="region of interest" description="Disordered" evidence="12">
    <location>
        <begin position="16"/>
        <end position="40"/>
    </location>
</feature>
<comment type="function">
    <text evidence="9">Methyltransferase required for the conversion of 2-polyprenyl-6-methoxy-1,4-benzoquinol (DDMQH2) to 2-polyprenyl-3-methyl-6-methoxy-1,4-benzoquinol (DMQH2).</text>
</comment>
<dbReference type="InterPro" id="IPR036317">
    <property type="entry name" value="Cullin_homology_sf"/>
</dbReference>
<dbReference type="AlphaFoldDB" id="A0A8H5B2E4"/>
<evidence type="ECO:0000256" key="10">
    <source>
        <dbReference type="PROSITE-ProRule" id="PRU00330"/>
    </source>
</evidence>
<feature type="compositionally biased region" description="Polar residues" evidence="12">
    <location>
        <begin position="16"/>
        <end position="29"/>
    </location>
</feature>
<protein>
    <recommendedName>
        <fullName evidence="9">2-methoxy-6-polyprenyl-1,4-benzoquinol methylase, mitochondrial</fullName>
        <ecNumber evidence="9">2.1.1.201</ecNumber>
    </recommendedName>
    <alternativeName>
        <fullName evidence="9">Ubiquinone biosynthesis methyltransferase COQ5</fullName>
    </alternativeName>
</protein>
<comment type="catalytic activity">
    <reaction evidence="9">
        <text>a 2-methoxy-6-(all-trans-polyprenyl)benzene-1,4-diol + S-adenosyl-L-methionine = a 5-methoxy-2-methyl-3-(all-trans-polyprenyl)benzene-1,4-diol + S-adenosyl-L-homocysteine + H(+)</text>
        <dbReference type="Rhea" id="RHEA:28286"/>
        <dbReference type="Rhea" id="RHEA-COMP:10858"/>
        <dbReference type="Rhea" id="RHEA-COMP:10859"/>
        <dbReference type="ChEBI" id="CHEBI:15378"/>
        <dbReference type="ChEBI" id="CHEBI:57856"/>
        <dbReference type="ChEBI" id="CHEBI:59789"/>
        <dbReference type="ChEBI" id="CHEBI:84166"/>
        <dbReference type="ChEBI" id="CHEBI:84167"/>
        <dbReference type="EC" id="2.1.1.201"/>
    </reaction>
</comment>
<evidence type="ECO:0000256" key="11">
    <source>
        <dbReference type="RuleBase" id="RU003829"/>
    </source>
</evidence>
<dbReference type="GO" id="GO:0008425">
    <property type="term" value="F:2-methoxy-6-polyprenyl-1,4-benzoquinol methyltransferase activity"/>
    <property type="evidence" value="ECO:0007669"/>
    <property type="project" value="UniProtKB-UniRule"/>
</dbReference>
<dbReference type="InterPro" id="IPR045093">
    <property type="entry name" value="Cullin"/>
</dbReference>
<feature type="binding site" evidence="9">
    <location>
        <position position="134"/>
    </location>
    <ligand>
        <name>S-adenosyl-L-methionine</name>
        <dbReference type="ChEBI" id="CHEBI:59789"/>
    </ligand>
</feature>
<dbReference type="UniPathway" id="UPA00232"/>
<proteinExistence type="inferred from homology"/>
<dbReference type="GO" id="GO:0031625">
    <property type="term" value="F:ubiquitin protein ligase binding"/>
    <property type="evidence" value="ECO:0007669"/>
    <property type="project" value="InterPro"/>
</dbReference>
<comment type="similarity">
    <text evidence="9">Belongs to the class I-like SAM-binding methyltransferase superfamily. MenG/UbiE family.</text>
</comment>
<sequence length="820" mass="93034">MQAFTRSARALRLRPTTSFTRYNHTQSAGQPTPEPTQPRTTSFGYKTVPEEVKETLVKNVFDSVASKYDLMNDATSFGVHRLWKDSLVSTLRPGRRGPMKCIDVGGGTGDIALRILDYAKDNYYDRETTVDVVDINAQMLKEGYKRFKQTMYHNTPQIAFHEANAQSLPSEKFADNSYDLYTIAFCIRNCTDIREVLKEAHRVLKPGGTFACLEFSRVNNPLLETLYDQYSFTVIPLLGTILAGDRHSYQYLVESIRKFPPQPEFAQMIREAGFATGKDMDGGAWENQWGGIACIHTGVKLRRTGQFWIPYKHGVATCLRAPARWTHTTIMSAGSPFPMPSASADLATTWAFLEEGVDHIMTELLTGYMALYTVAYNYCTSSKMHGATTESIGVAGRSGANLMGFDLYNNLSRYFVNRLKGLRDQTDTLKDEALLQRYAGEWTRYTAGANDVNRLFTFLNRHWVKRERDEGRKGVYPVYILALVQWKNSLFIPIQQMQHKLANAVLRLIEDQRNGNVIDQGLVKKVVDSFVSLGLDDTDISKACLDVYTEHFEVPFIEATEKYYKHESEAFVDSSSISDYLKRVEERLREEEDRVERYLNTQTRKPLISKCEQVLIKDHSKLMWDSFQSLLDYDKDEDMQRMYALLSRIPEGHEPLRKNFEEHVKKAGLAAVAKLVGEADAGDVDPKAYVDALLEVHQKNSETVTRSFRGEAGFVASLDKACREFVNRNAATGSSNSKSPELIAKHANLLLRESNKLAEADDLEIALNRVMILSQYIEDKDVFQTFYTTKLSKRLIHGVSASDESEASIISKLKELHLHT</sequence>
<dbReference type="InterPro" id="IPR029063">
    <property type="entry name" value="SAM-dependent_MTases_sf"/>
</dbReference>
<dbReference type="GO" id="GO:0032259">
    <property type="term" value="P:methylation"/>
    <property type="evidence" value="ECO:0007669"/>
    <property type="project" value="UniProtKB-KW"/>
</dbReference>
<dbReference type="FunFam" id="1.20.1310.10:FF:000011">
    <property type="entry name" value="Cullin 1"/>
    <property type="match status" value="1"/>
</dbReference>
<keyword evidence="4 9" id="KW-0489">Methyltransferase</keyword>
<organism evidence="14 15">
    <name type="scientific">Psilocybe cf. subviscida</name>
    <dbReference type="NCBI Taxonomy" id="2480587"/>
    <lineage>
        <taxon>Eukaryota</taxon>
        <taxon>Fungi</taxon>
        <taxon>Dikarya</taxon>
        <taxon>Basidiomycota</taxon>
        <taxon>Agaricomycotina</taxon>
        <taxon>Agaricomycetes</taxon>
        <taxon>Agaricomycetidae</taxon>
        <taxon>Agaricales</taxon>
        <taxon>Agaricineae</taxon>
        <taxon>Strophariaceae</taxon>
        <taxon>Psilocybe</taxon>
    </lineage>
</organism>
<keyword evidence="6 9" id="KW-0949">S-adenosyl-L-methionine</keyword>
<comment type="subcellular location">
    <subcellularLocation>
        <location evidence="9">Mitochondrion inner membrane</location>
        <topology evidence="9">Peripheral membrane protein</topology>
        <orientation evidence="9">Matrix side</orientation>
    </subcellularLocation>
</comment>
<name>A0A8H5B2E4_9AGAR</name>
<evidence type="ECO:0000256" key="5">
    <source>
        <dbReference type="ARBA" id="ARBA00022679"/>
    </source>
</evidence>
<dbReference type="PROSITE" id="PS51608">
    <property type="entry name" value="SAM_MT_UBIE"/>
    <property type="match status" value="1"/>
</dbReference>
<gene>
    <name evidence="9" type="primary">COQ5</name>
    <name evidence="14" type="ORF">D9619_007308</name>
</gene>
<dbReference type="Pfam" id="PF01209">
    <property type="entry name" value="Ubie_methyltran"/>
    <property type="match status" value="1"/>
</dbReference>
<keyword evidence="9" id="KW-0496">Mitochondrion</keyword>
<keyword evidence="8" id="KW-0832">Ubl conjugation</keyword>
<keyword evidence="7" id="KW-0833">Ubl conjugation pathway</keyword>
<dbReference type="Gene3D" id="3.40.50.150">
    <property type="entry name" value="Vaccinia Virus protein VP39"/>
    <property type="match status" value="1"/>
</dbReference>
<dbReference type="EC" id="2.1.1.201" evidence="9"/>
<keyword evidence="9" id="KW-0831">Ubiquinone biosynthesis</keyword>
<evidence type="ECO:0000313" key="15">
    <source>
        <dbReference type="Proteomes" id="UP000567179"/>
    </source>
</evidence>
<comment type="subunit">
    <text evidence="9">Component of a multi-subunit COQ enzyme complex, composed of at least COQ3, COQ4, COQ5, COQ6, COQ7 and COQ9.</text>
</comment>
<dbReference type="Proteomes" id="UP000567179">
    <property type="component" value="Unassembled WGS sequence"/>
</dbReference>
<dbReference type="PROSITE" id="PS01184">
    <property type="entry name" value="UBIE_2"/>
    <property type="match status" value="1"/>
</dbReference>
<dbReference type="SUPFAM" id="SSF74788">
    <property type="entry name" value="Cullin repeat-like"/>
    <property type="match status" value="1"/>
</dbReference>
<dbReference type="CDD" id="cd02440">
    <property type="entry name" value="AdoMet_MTases"/>
    <property type="match status" value="1"/>
</dbReference>
<dbReference type="SUPFAM" id="SSF53335">
    <property type="entry name" value="S-adenosyl-L-methionine-dependent methyltransferases"/>
    <property type="match status" value="1"/>
</dbReference>
<comment type="pathway">
    <text evidence="1">Protein modification; protein ubiquitination.</text>
</comment>
<evidence type="ECO:0000256" key="6">
    <source>
        <dbReference type="ARBA" id="ARBA00022691"/>
    </source>
</evidence>
<evidence type="ECO:0000256" key="3">
    <source>
        <dbReference type="ARBA" id="ARBA00022499"/>
    </source>
</evidence>
<comment type="pathway">
    <text evidence="9">Cofactor biosynthesis; ubiquinone biosynthesis.</text>
</comment>
<keyword evidence="9" id="KW-0472">Membrane</keyword>
<dbReference type="PROSITE" id="PS50069">
    <property type="entry name" value="CULLIN_2"/>
    <property type="match status" value="1"/>
</dbReference>
<comment type="caution">
    <text evidence="14">The sequence shown here is derived from an EMBL/GenBank/DDBJ whole genome shotgun (WGS) entry which is preliminary data.</text>
</comment>
<keyword evidence="15" id="KW-1185">Reference proteome</keyword>
<dbReference type="GO" id="GO:0031314">
    <property type="term" value="C:extrinsic component of mitochondrial inner membrane"/>
    <property type="evidence" value="ECO:0007669"/>
    <property type="project" value="UniProtKB-UniRule"/>
</dbReference>
<evidence type="ECO:0000256" key="8">
    <source>
        <dbReference type="ARBA" id="ARBA00022843"/>
    </source>
</evidence>
<evidence type="ECO:0000256" key="2">
    <source>
        <dbReference type="ARBA" id="ARBA00006019"/>
    </source>
</evidence>
<dbReference type="Gene3D" id="1.20.1310.10">
    <property type="entry name" value="Cullin Repeats"/>
    <property type="match status" value="4"/>
</dbReference>
<dbReference type="NCBIfam" id="TIGR01934">
    <property type="entry name" value="MenG_MenH_UbiE"/>
    <property type="match status" value="1"/>
</dbReference>
<dbReference type="SUPFAM" id="SSF75632">
    <property type="entry name" value="Cullin homology domain"/>
    <property type="match status" value="1"/>
</dbReference>
<dbReference type="HAMAP" id="MF_01813">
    <property type="entry name" value="MenG_UbiE_methyltr"/>
    <property type="match status" value="1"/>
</dbReference>
<feature type="binding site" evidence="9">
    <location>
        <begin position="164"/>
        <end position="165"/>
    </location>
    <ligand>
        <name>S-adenosyl-L-methionine</name>
        <dbReference type="ChEBI" id="CHEBI:59789"/>
    </ligand>
</feature>
<dbReference type="InterPro" id="IPR001373">
    <property type="entry name" value="Cullin_N"/>
</dbReference>
<dbReference type="InterPro" id="IPR023576">
    <property type="entry name" value="UbiE/COQ5_MeTrFase_CS"/>
</dbReference>
<dbReference type="GO" id="GO:0019005">
    <property type="term" value="C:SCF ubiquitin ligase complex"/>
    <property type="evidence" value="ECO:0007669"/>
    <property type="project" value="UniProtKB-ARBA"/>
</dbReference>
<dbReference type="OrthoDB" id="6329284at2759"/>
<accession>A0A8H5B2E4</accession>
<dbReference type="EMBL" id="JAACJJ010000043">
    <property type="protein sequence ID" value="KAF5315362.1"/>
    <property type="molecule type" value="Genomic_DNA"/>
</dbReference>
<dbReference type="InterPro" id="IPR004033">
    <property type="entry name" value="UbiE/COQ5_MeTrFase"/>
</dbReference>
<dbReference type="InterPro" id="IPR016159">
    <property type="entry name" value="Cullin_repeat-like_dom_sf"/>
</dbReference>
<dbReference type="InterPro" id="IPR016158">
    <property type="entry name" value="Cullin_homology"/>
</dbReference>
<feature type="domain" description="Cullin family profile" evidence="13">
    <location>
        <begin position="738"/>
        <end position="820"/>
    </location>
</feature>
<comment type="caution">
    <text evidence="9">Lacks conserved residue(s) required for the propagation of feature annotation.</text>
</comment>
<evidence type="ECO:0000256" key="7">
    <source>
        <dbReference type="ARBA" id="ARBA00022786"/>
    </source>
</evidence>
<keyword evidence="3" id="KW-1017">Isopeptide bond</keyword>
<reference evidence="14 15" key="1">
    <citation type="journal article" date="2020" name="ISME J.">
        <title>Uncovering the hidden diversity of litter-decomposition mechanisms in mushroom-forming fungi.</title>
        <authorList>
            <person name="Floudas D."/>
            <person name="Bentzer J."/>
            <person name="Ahren D."/>
            <person name="Johansson T."/>
            <person name="Persson P."/>
            <person name="Tunlid A."/>
        </authorList>
    </citation>
    <scope>NUCLEOTIDE SEQUENCE [LARGE SCALE GENOMIC DNA]</scope>
    <source>
        <strain evidence="14 15">CBS 101986</strain>
    </source>
</reference>
<keyword evidence="5 9" id="KW-0808">Transferase</keyword>
<dbReference type="FunFam" id="1.20.1310.10:FF:000026">
    <property type="entry name" value="Cullin 1"/>
    <property type="match status" value="1"/>
</dbReference>
<evidence type="ECO:0000256" key="12">
    <source>
        <dbReference type="SAM" id="MobiDB-lite"/>
    </source>
</evidence>
<evidence type="ECO:0000256" key="4">
    <source>
        <dbReference type="ARBA" id="ARBA00022603"/>
    </source>
</evidence>
<dbReference type="FunFam" id="1.20.1310.10:FF:000029">
    <property type="entry name" value="Cullin homolog 1"/>
    <property type="match status" value="1"/>
</dbReference>
<evidence type="ECO:0000259" key="13">
    <source>
        <dbReference type="PROSITE" id="PS50069"/>
    </source>
</evidence>
<evidence type="ECO:0000256" key="9">
    <source>
        <dbReference type="HAMAP-Rule" id="MF_03191"/>
    </source>
</evidence>
<keyword evidence="9" id="KW-0999">Mitochondrion inner membrane</keyword>
<dbReference type="PANTHER" id="PTHR11932">
    <property type="entry name" value="CULLIN"/>
    <property type="match status" value="1"/>
</dbReference>
<comment type="similarity">
    <text evidence="2 10 11">Belongs to the cullin family.</text>
</comment>
<evidence type="ECO:0000256" key="1">
    <source>
        <dbReference type="ARBA" id="ARBA00004906"/>
    </source>
</evidence>
<dbReference type="Pfam" id="PF00888">
    <property type="entry name" value="Cullin"/>
    <property type="match status" value="1"/>
</dbReference>
<feature type="binding site" evidence="9">
    <location>
        <position position="108"/>
    </location>
    <ligand>
        <name>S-adenosyl-L-methionine</name>
        <dbReference type="ChEBI" id="CHEBI:59789"/>
    </ligand>
</feature>
<evidence type="ECO:0000313" key="14">
    <source>
        <dbReference type="EMBL" id="KAF5315362.1"/>
    </source>
</evidence>
<dbReference type="GO" id="GO:0031146">
    <property type="term" value="P:SCF-dependent proteasomal ubiquitin-dependent protein catabolic process"/>
    <property type="evidence" value="ECO:0007669"/>
    <property type="project" value="UniProtKB-ARBA"/>
</dbReference>